<evidence type="ECO:0000256" key="10">
    <source>
        <dbReference type="ARBA" id="ARBA00022801"/>
    </source>
</evidence>
<evidence type="ECO:0000313" key="17">
    <source>
        <dbReference type="Proteomes" id="UP000198870"/>
    </source>
</evidence>
<gene>
    <name evidence="16" type="ORF">SAMN05216233_11621</name>
</gene>
<keyword evidence="7" id="KW-0004">4Fe-4S</keyword>
<dbReference type="InterPro" id="IPR000086">
    <property type="entry name" value="NUDIX_hydrolase_dom"/>
</dbReference>
<dbReference type="InterPro" id="IPR011257">
    <property type="entry name" value="DNA_glycosylase"/>
</dbReference>
<dbReference type="InterPro" id="IPR003265">
    <property type="entry name" value="HhH-GPD_domain"/>
</dbReference>
<evidence type="ECO:0000256" key="13">
    <source>
        <dbReference type="ARBA" id="ARBA00023204"/>
    </source>
</evidence>
<dbReference type="InterPro" id="IPR044298">
    <property type="entry name" value="MIG/MutY"/>
</dbReference>
<comment type="cofactor">
    <cofactor evidence="2">
        <name>[4Fe-4S] cluster</name>
        <dbReference type="ChEBI" id="CHEBI:49883"/>
    </cofactor>
</comment>
<accession>A0A1G5HVZ7</accession>
<dbReference type="PANTHER" id="PTHR42944:SF1">
    <property type="entry name" value="ADENINE DNA GLYCOSYLASE"/>
    <property type="match status" value="1"/>
</dbReference>
<dbReference type="STRING" id="419481.SAMN05216233_11621"/>
<evidence type="ECO:0000256" key="1">
    <source>
        <dbReference type="ARBA" id="ARBA00000843"/>
    </source>
</evidence>
<keyword evidence="14" id="KW-0326">Glycosidase</keyword>
<evidence type="ECO:0000313" key="16">
    <source>
        <dbReference type="EMBL" id="SCY67917.1"/>
    </source>
</evidence>
<dbReference type="NCBIfam" id="TIGR01084">
    <property type="entry name" value="mutY"/>
    <property type="match status" value="1"/>
</dbReference>
<dbReference type="EMBL" id="FMUX01000016">
    <property type="protein sequence ID" value="SCY67917.1"/>
    <property type="molecule type" value="Genomic_DNA"/>
</dbReference>
<dbReference type="InterPro" id="IPR015797">
    <property type="entry name" value="NUDIX_hydrolase-like_dom_sf"/>
</dbReference>
<keyword evidence="17" id="KW-1185">Reference proteome</keyword>
<dbReference type="Gene3D" id="1.10.1670.10">
    <property type="entry name" value="Helix-hairpin-Helix base-excision DNA repair enzymes (C-terminal)"/>
    <property type="match status" value="1"/>
</dbReference>
<feature type="domain" description="Nudix hydrolase" evidence="15">
    <location>
        <begin position="228"/>
        <end position="353"/>
    </location>
</feature>
<reference evidence="16 17" key="1">
    <citation type="submission" date="2016-10" db="EMBL/GenBank/DDBJ databases">
        <authorList>
            <person name="de Groot N.N."/>
        </authorList>
    </citation>
    <scope>NUCLEOTIDE SEQUENCE [LARGE SCALE GENOMIC DNA]</scope>
    <source>
        <strain evidence="16 17">AA1</strain>
    </source>
</reference>
<evidence type="ECO:0000256" key="14">
    <source>
        <dbReference type="ARBA" id="ARBA00023295"/>
    </source>
</evidence>
<dbReference type="SUPFAM" id="SSF55811">
    <property type="entry name" value="Nudix"/>
    <property type="match status" value="1"/>
</dbReference>
<protein>
    <recommendedName>
        <fullName evidence="6">Adenine DNA glycosylase</fullName>
        <ecNumber evidence="5">3.2.2.31</ecNumber>
    </recommendedName>
</protein>
<dbReference type="Gene3D" id="3.90.79.10">
    <property type="entry name" value="Nucleoside Triphosphate Pyrophosphohydrolase"/>
    <property type="match status" value="1"/>
</dbReference>
<comment type="similarity">
    <text evidence="4">Belongs to the Nth/MutY family.</text>
</comment>
<dbReference type="GO" id="GO:0006298">
    <property type="term" value="P:mismatch repair"/>
    <property type="evidence" value="ECO:0007669"/>
    <property type="project" value="TreeGrafter"/>
</dbReference>
<dbReference type="GO" id="GO:0000701">
    <property type="term" value="F:purine-specific mismatch base pair DNA N-glycosylase activity"/>
    <property type="evidence" value="ECO:0007669"/>
    <property type="project" value="UniProtKB-EC"/>
</dbReference>
<evidence type="ECO:0000256" key="5">
    <source>
        <dbReference type="ARBA" id="ARBA00012045"/>
    </source>
</evidence>
<dbReference type="GO" id="GO:0046872">
    <property type="term" value="F:metal ion binding"/>
    <property type="evidence" value="ECO:0007669"/>
    <property type="project" value="UniProtKB-KW"/>
</dbReference>
<keyword evidence="13" id="KW-0234">DNA repair</keyword>
<dbReference type="SMART" id="SM00478">
    <property type="entry name" value="ENDO3c"/>
    <property type="match status" value="1"/>
</dbReference>
<dbReference type="OrthoDB" id="9802365at2"/>
<dbReference type="RefSeq" id="WP_092212948.1">
    <property type="nucleotide sequence ID" value="NZ_FMUX01000016.1"/>
</dbReference>
<dbReference type="FunFam" id="1.10.340.30:FF:000002">
    <property type="entry name" value="Adenine DNA glycosylase"/>
    <property type="match status" value="1"/>
</dbReference>
<evidence type="ECO:0000256" key="11">
    <source>
        <dbReference type="ARBA" id="ARBA00023004"/>
    </source>
</evidence>
<proteinExistence type="inferred from homology"/>
<dbReference type="GO" id="GO:0032357">
    <property type="term" value="F:oxidized purine DNA binding"/>
    <property type="evidence" value="ECO:0007669"/>
    <property type="project" value="TreeGrafter"/>
</dbReference>
<evidence type="ECO:0000256" key="8">
    <source>
        <dbReference type="ARBA" id="ARBA00022723"/>
    </source>
</evidence>
<keyword evidence="8" id="KW-0479">Metal-binding</keyword>
<dbReference type="PROSITE" id="PS51462">
    <property type="entry name" value="NUDIX"/>
    <property type="match status" value="1"/>
</dbReference>
<dbReference type="PANTHER" id="PTHR42944">
    <property type="entry name" value="ADENINE DNA GLYCOSYLASE"/>
    <property type="match status" value="1"/>
</dbReference>
<evidence type="ECO:0000256" key="9">
    <source>
        <dbReference type="ARBA" id="ARBA00022763"/>
    </source>
</evidence>
<comment type="function">
    <text evidence="3">Adenine glycosylase active on G-A mispairs. MutY also corrects error-prone DNA synthesis past GO lesions which are due to the oxidatively damaged form of guanine: 7,8-dihydro-8-oxoguanine (8-oxo-dGTP).</text>
</comment>
<keyword evidence="11" id="KW-0408">Iron</keyword>
<evidence type="ECO:0000256" key="3">
    <source>
        <dbReference type="ARBA" id="ARBA00002933"/>
    </source>
</evidence>
<dbReference type="GO" id="GO:0051539">
    <property type="term" value="F:4 iron, 4 sulfur cluster binding"/>
    <property type="evidence" value="ECO:0007669"/>
    <property type="project" value="UniProtKB-KW"/>
</dbReference>
<dbReference type="Pfam" id="PF00730">
    <property type="entry name" value="HhH-GPD"/>
    <property type="match status" value="1"/>
</dbReference>
<dbReference type="GO" id="GO:0006284">
    <property type="term" value="P:base-excision repair"/>
    <property type="evidence" value="ECO:0007669"/>
    <property type="project" value="InterPro"/>
</dbReference>
<evidence type="ECO:0000256" key="12">
    <source>
        <dbReference type="ARBA" id="ARBA00023014"/>
    </source>
</evidence>
<dbReference type="InterPro" id="IPR005760">
    <property type="entry name" value="A/G_AdeGlyc_MutY"/>
</dbReference>
<name>A0A1G5HVZ7_9BACT</name>
<dbReference type="SUPFAM" id="SSF48150">
    <property type="entry name" value="DNA-glycosylase"/>
    <property type="match status" value="1"/>
</dbReference>
<evidence type="ECO:0000259" key="15">
    <source>
        <dbReference type="PROSITE" id="PS51462"/>
    </source>
</evidence>
<dbReference type="GO" id="GO:0034039">
    <property type="term" value="F:8-oxo-7,8-dihydroguanine DNA N-glycosylase activity"/>
    <property type="evidence" value="ECO:0007669"/>
    <property type="project" value="TreeGrafter"/>
</dbReference>
<dbReference type="EC" id="3.2.2.31" evidence="5"/>
<dbReference type="AlphaFoldDB" id="A0A1G5HVZ7"/>
<dbReference type="Pfam" id="PF14815">
    <property type="entry name" value="NUDIX_4"/>
    <property type="match status" value="1"/>
</dbReference>
<dbReference type="Gene3D" id="1.10.340.30">
    <property type="entry name" value="Hypothetical protein, domain 2"/>
    <property type="match status" value="1"/>
</dbReference>
<comment type="catalytic activity">
    <reaction evidence="1">
        <text>Hydrolyzes free adenine bases from 7,8-dihydro-8-oxoguanine:adenine mismatched double-stranded DNA, leaving an apurinic site.</text>
        <dbReference type="EC" id="3.2.2.31"/>
    </reaction>
</comment>
<evidence type="ECO:0000256" key="2">
    <source>
        <dbReference type="ARBA" id="ARBA00001966"/>
    </source>
</evidence>
<dbReference type="GO" id="GO:0035485">
    <property type="term" value="F:adenine/guanine mispair binding"/>
    <property type="evidence" value="ECO:0007669"/>
    <property type="project" value="TreeGrafter"/>
</dbReference>
<evidence type="ECO:0000256" key="4">
    <source>
        <dbReference type="ARBA" id="ARBA00008343"/>
    </source>
</evidence>
<keyword evidence="12" id="KW-0411">Iron-sulfur</keyword>
<keyword evidence="10" id="KW-0378">Hydrolase</keyword>
<keyword evidence="9" id="KW-0227">DNA damage</keyword>
<evidence type="ECO:0000256" key="6">
    <source>
        <dbReference type="ARBA" id="ARBA00022023"/>
    </source>
</evidence>
<dbReference type="CDD" id="cd00056">
    <property type="entry name" value="ENDO3c"/>
    <property type="match status" value="1"/>
</dbReference>
<dbReference type="InterPro" id="IPR023170">
    <property type="entry name" value="HhH_base_excis_C"/>
</dbReference>
<dbReference type="CDD" id="cd03425">
    <property type="entry name" value="NUDIX_MutT_NudA_like"/>
    <property type="match status" value="1"/>
</dbReference>
<dbReference type="Proteomes" id="UP000198870">
    <property type="component" value="Unassembled WGS sequence"/>
</dbReference>
<sequence length="356" mass="38928">MADILDAGLLLSWYDTNKRILPWRQTTDPYRIWLSEVMLQQTQVATVIPYYDRFTRAFPDVTALADAQDDRVLKMWEGLGYYNRCHNFLKAMRTVRDEHGGRVPDTPNAFSGLPGVGPYTCAAVQSIAFGHPTAAVDGNVNRVVTRLFALDGVVTSAGVKRAIQEAVDVAVPETRPGDFNQAMMELGATVCTPKRPDCPRCPLGAGCKARALGKQEAFPVKGIRKAVPLYPVALAVVVQNGKILVQKRPAKGHLAGMWEFPGGRVQAGETHAGTLERCLVDELGIVPVVGKMVGSVTHAYSHFRVQLFVYLAEVEGGTPKPTKGQPVDWIVPEDLERLAFPTANRKLFPLLVEALA</sequence>
<evidence type="ECO:0000256" key="7">
    <source>
        <dbReference type="ARBA" id="ARBA00022485"/>
    </source>
</evidence>
<dbReference type="InterPro" id="IPR029119">
    <property type="entry name" value="MutY_C"/>
</dbReference>
<organism evidence="16 17">
    <name type="scientific">Desulfoluna spongiiphila</name>
    <dbReference type="NCBI Taxonomy" id="419481"/>
    <lineage>
        <taxon>Bacteria</taxon>
        <taxon>Pseudomonadati</taxon>
        <taxon>Thermodesulfobacteriota</taxon>
        <taxon>Desulfobacteria</taxon>
        <taxon>Desulfobacterales</taxon>
        <taxon>Desulfolunaceae</taxon>
        <taxon>Desulfoluna</taxon>
    </lineage>
</organism>